<proteinExistence type="predicted"/>
<name>A0A9K3N467_HELAN</name>
<dbReference type="Proteomes" id="UP000215914">
    <property type="component" value="Unassembled WGS sequence"/>
</dbReference>
<organism evidence="1 2">
    <name type="scientific">Helianthus annuus</name>
    <name type="common">Common sunflower</name>
    <dbReference type="NCBI Taxonomy" id="4232"/>
    <lineage>
        <taxon>Eukaryota</taxon>
        <taxon>Viridiplantae</taxon>
        <taxon>Streptophyta</taxon>
        <taxon>Embryophyta</taxon>
        <taxon>Tracheophyta</taxon>
        <taxon>Spermatophyta</taxon>
        <taxon>Magnoliopsida</taxon>
        <taxon>eudicotyledons</taxon>
        <taxon>Gunneridae</taxon>
        <taxon>Pentapetalae</taxon>
        <taxon>asterids</taxon>
        <taxon>campanulids</taxon>
        <taxon>Asterales</taxon>
        <taxon>Asteraceae</taxon>
        <taxon>Asteroideae</taxon>
        <taxon>Heliantheae alliance</taxon>
        <taxon>Heliantheae</taxon>
        <taxon>Helianthus</taxon>
    </lineage>
</organism>
<protein>
    <submittedName>
        <fullName evidence="1">Uncharacterized protein</fullName>
    </submittedName>
</protein>
<dbReference type="EMBL" id="MNCJ02000325">
    <property type="protein sequence ID" value="KAF5786681.1"/>
    <property type="molecule type" value="Genomic_DNA"/>
</dbReference>
<keyword evidence="2" id="KW-1185">Reference proteome</keyword>
<dbReference type="Gramene" id="mRNA:HanXRQr2_Chr10g0443911">
    <property type="protein sequence ID" value="mRNA:HanXRQr2_Chr10g0443911"/>
    <property type="gene ID" value="HanXRQr2_Chr10g0443911"/>
</dbReference>
<evidence type="ECO:0000313" key="2">
    <source>
        <dbReference type="Proteomes" id="UP000215914"/>
    </source>
</evidence>
<accession>A0A9K3N467</accession>
<evidence type="ECO:0000313" key="1">
    <source>
        <dbReference type="EMBL" id="KAF5786681.1"/>
    </source>
</evidence>
<comment type="caution">
    <text evidence="1">The sequence shown here is derived from an EMBL/GenBank/DDBJ whole genome shotgun (WGS) entry which is preliminary data.</text>
</comment>
<sequence length="71" mass="7686">MQEGSEDRERRERRLTGDGAVTPTAATGVVCCLFPFNLRSAGFFLSRSGQTHCGSGNLGRFSRCAFAGKKK</sequence>
<reference evidence="1" key="2">
    <citation type="submission" date="2020-06" db="EMBL/GenBank/DDBJ databases">
        <title>Helianthus annuus Genome sequencing and assembly Release 2.</title>
        <authorList>
            <person name="Gouzy J."/>
            <person name="Langlade N."/>
            <person name="Munos S."/>
        </authorList>
    </citation>
    <scope>NUCLEOTIDE SEQUENCE</scope>
    <source>
        <tissue evidence="1">Leaves</tissue>
    </source>
</reference>
<reference evidence="1" key="1">
    <citation type="journal article" date="2017" name="Nature">
        <title>The sunflower genome provides insights into oil metabolism, flowering and Asterid evolution.</title>
        <authorList>
            <person name="Badouin H."/>
            <person name="Gouzy J."/>
            <person name="Grassa C.J."/>
            <person name="Murat F."/>
            <person name="Staton S.E."/>
            <person name="Cottret L."/>
            <person name="Lelandais-Briere C."/>
            <person name="Owens G.L."/>
            <person name="Carrere S."/>
            <person name="Mayjonade B."/>
            <person name="Legrand L."/>
            <person name="Gill N."/>
            <person name="Kane N.C."/>
            <person name="Bowers J.E."/>
            <person name="Hubner S."/>
            <person name="Bellec A."/>
            <person name="Berard A."/>
            <person name="Berges H."/>
            <person name="Blanchet N."/>
            <person name="Boniface M.C."/>
            <person name="Brunel D."/>
            <person name="Catrice O."/>
            <person name="Chaidir N."/>
            <person name="Claudel C."/>
            <person name="Donnadieu C."/>
            <person name="Faraut T."/>
            <person name="Fievet G."/>
            <person name="Helmstetter N."/>
            <person name="King M."/>
            <person name="Knapp S.J."/>
            <person name="Lai Z."/>
            <person name="Le Paslier M.C."/>
            <person name="Lippi Y."/>
            <person name="Lorenzon L."/>
            <person name="Mandel J.R."/>
            <person name="Marage G."/>
            <person name="Marchand G."/>
            <person name="Marquand E."/>
            <person name="Bret-Mestries E."/>
            <person name="Morien E."/>
            <person name="Nambeesan S."/>
            <person name="Nguyen T."/>
            <person name="Pegot-Espagnet P."/>
            <person name="Pouilly N."/>
            <person name="Raftis F."/>
            <person name="Sallet E."/>
            <person name="Schiex T."/>
            <person name="Thomas J."/>
            <person name="Vandecasteele C."/>
            <person name="Vares D."/>
            <person name="Vear F."/>
            <person name="Vautrin S."/>
            <person name="Crespi M."/>
            <person name="Mangin B."/>
            <person name="Burke J.M."/>
            <person name="Salse J."/>
            <person name="Munos S."/>
            <person name="Vincourt P."/>
            <person name="Rieseberg L.H."/>
            <person name="Langlade N.B."/>
        </authorList>
    </citation>
    <scope>NUCLEOTIDE SEQUENCE</scope>
    <source>
        <tissue evidence="1">Leaves</tissue>
    </source>
</reference>
<gene>
    <name evidence="1" type="ORF">HanXRQr2_Chr10g0443911</name>
</gene>
<dbReference type="AlphaFoldDB" id="A0A9K3N467"/>